<dbReference type="Gene3D" id="3.65.10.10">
    <property type="entry name" value="Enolpyruvate transferase domain"/>
    <property type="match status" value="2"/>
</dbReference>
<dbReference type="GO" id="GO:0009073">
    <property type="term" value="P:aromatic amino acid family biosynthetic process"/>
    <property type="evidence" value="ECO:0007669"/>
    <property type="project" value="UniProtKB-KW"/>
</dbReference>
<dbReference type="EC" id="2.5.1.19" evidence="3"/>
<comment type="caution">
    <text evidence="10">The sequence shown here is derived from an EMBL/GenBank/DDBJ whole genome shotgun (WGS) entry which is preliminary data.</text>
</comment>
<evidence type="ECO:0000256" key="8">
    <source>
        <dbReference type="ARBA" id="ARBA00044633"/>
    </source>
</evidence>
<evidence type="ECO:0000259" key="9">
    <source>
        <dbReference type="Pfam" id="PF00275"/>
    </source>
</evidence>
<evidence type="ECO:0000256" key="1">
    <source>
        <dbReference type="ARBA" id="ARBA00004811"/>
    </source>
</evidence>
<evidence type="ECO:0000256" key="4">
    <source>
        <dbReference type="ARBA" id="ARBA00022605"/>
    </source>
</evidence>
<dbReference type="EMBL" id="QDKH01000014">
    <property type="protein sequence ID" value="PWC14563.1"/>
    <property type="molecule type" value="Genomic_DNA"/>
</dbReference>
<evidence type="ECO:0000256" key="2">
    <source>
        <dbReference type="ARBA" id="ARBA00009948"/>
    </source>
</evidence>
<dbReference type="PANTHER" id="PTHR21090:SF5">
    <property type="entry name" value="PENTAFUNCTIONAL AROM POLYPEPTIDE"/>
    <property type="match status" value="1"/>
</dbReference>
<feature type="domain" description="Enolpyruvate transferase" evidence="9">
    <location>
        <begin position="27"/>
        <end position="444"/>
    </location>
</feature>
<dbReference type="PANTHER" id="PTHR21090">
    <property type="entry name" value="AROM/DEHYDROQUINATE SYNTHASE"/>
    <property type="match status" value="1"/>
</dbReference>
<dbReference type="GO" id="GO:0008652">
    <property type="term" value="P:amino acid biosynthetic process"/>
    <property type="evidence" value="ECO:0007669"/>
    <property type="project" value="UniProtKB-KW"/>
</dbReference>
<dbReference type="GO" id="GO:0003866">
    <property type="term" value="F:3-phosphoshikimate 1-carboxyvinyltransferase activity"/>
    <property type="evidence" value="ECO:0007669"/>
    <property type="project" value="UniProtKB-EC"/>
</dbReference>
<keyword evidence="4" id="KW-0028">Amino-acid biosynthesis</keyword>
<dbReference type="InterPro" id="IPR036968">
    <property type="entry name" value="Enolpyruvate_Tfrase_sf"/>
</dbReference>
<name>A0A2U1TYT7_9GAMM</name>
<dbReference type="SUPFAM" id="SSF55205">
    <property type="entry name" value="EPT/RTPC-like"/>
    <property type="match status" value="1"/>
</dbReference>
<accession>A0A2U1TYT7</accession>
<keyword evidence="6" id="KW-0057">Aromatic amino acid biosynthesis</keyword>
<evidence type="ECO:0000256" key="6">
    <source>
        <dbReference type="ARBA" id="ARBA00023141"/>
    </source>
</evidence>
<reference evidence="10 11" key="1">
    <citation type="submission" date="2018-04" db="EMBL/GenBank/DDBJ databases">
        <title>Brenneria corticis sp.nov.</title>
        <authorList>
            <person name="Li Y."/>
        </authorList>
    </citation>
    <scope>NUCLEOTIDE SEQUENCE [LARGE SCALE GENOMIC DNA]</scope>
    <source>
        <strain evidence="10 11">CFCC 11842</strain>
    </source>
</reference>
<evidence type="ECO:0000313" key="11">
    <source>
        <dbReference type="Proteomes" id="UP000296159"/>
    </source>
</evidence>
<evidence type="ECO:0000256" key="3">
    <source>
        <dbReference type="ARBA" id="ARBA00012450"/>
    </source>
</evidence>
<comment type="catalytic activity">
    <reaction evidence="8">
        <text>3-phosphoshikimate + phosphoenolpyruvate = 5-O-(1-carboxyvinyl)-3-phosphoshikimate + phosphate</text>
        <dbReference type="Rhea" id="RHEA:21256"/>
        <dbReference type="ChEBI" id="CHEBI:43474"/>
        <dbReference type="ChEBI" id="CHEBI:57701"/>
        <dbReference type="ChEBI" id="CHEBI:58702"/>
        <dbReference type="ChEBI" id="CHEBI:145989"/>
        <dbReference type="EC" id="2.5.1.19"/>
    </reaction>
    <physiologicalReaction direction="left-to-right" evidence="8">
        <dbReference type="Rhea" id="RHEA:21257"/>
    </physiologicalReaction>
</comment>
<proteinExistence type="inferred from homology"/>
<keyword evidence="11" id="KW-1185">Reference proteome</keyword>
<dbReference type="Pfam" id="PF00275">
    <property type="entry name" value="EPSP_synthase"/>
    <property type="match status" value="1"/>
</dbReference>
<dbReference type="Proteomes" id="UP000296159">
    <property type="component" value="Unassembled WGS sequence"/>
</dbReference>
<dbReference type="PIRSF" id="PIRSF000505">
    <property type="entry name" value="EPSPS"/>
    <property type="match status" value="1"/>
</dbReference>
<dbReference type="GO" id="GO:0009423">
    <property type="term" value="P:chorismate biosynthetic process"/>
    <property type="evidence" value="ECO:0007669"/>
    <property type="project" value="UniProtKB-UniPathway"/>
</dbReference>
<dbReference type="AlphaFoldDB" id="A0A2U1TYT7"/>
<dbReference type="InterPro" id="IPR001986">
    <property type="entry name" value="Enolpyruvate_Tfrase_dom"/>
</dbReference>
<comment type="pathway">
    <text evidence="1">Metabolic intermediate biosynthesis; chorismate biosynthesis; chorismate from D-erythrose 4-phosphate and phosphoenolpyruvate: step 6/7.</text>
</comment>
<keyword evidence="5 10" id="KW-0808">Transferase</keyword>
<evidence type="ECO:0000256" key="7">
    <source>
        <dbReference type="ARBA" id="ARBA00030046"/>
    </source>
</evidence>
<dbReference type="InterPro" id="IPR013792">
    <property type="entry name" value="RNA3'P_cycl/enolpyr_Trfase_a/b"/>
</dbReference>
<dbReference type="InterPro" id="IPR006264">
    <property type="entry name" value="EPSP_synthase"/>
</dbReference>
<comment type="similarity">
    <text evidence="2">Belongs to the EPSP synthase family.</text>
</comment>
<sequence>MLIYPDRNISPATLPEHPDWSAAARYVPSDKSISHRALLFAALSDHPVTIVGINQGAAVTLLIDALQHLGLKIDFDRRSGAVAFQTSLRTADRHGMLNKKERRVYLGPSSAAARLLLGVLCGLGVGCVVDGDKTLRNRPFDWIVEPLTTLGGQFEYLGRPGCLPLRLLPSQITSGRVSISIGSAQSISAVLFAAIAARVPVEIAYSVVARDHTQLMAQGFGDEVEEIEHVLTYRPRQFRPPGAITIPLDPSALAYPAALFWLMNRGRPEASMWFEGVCINPTRIGFFYWMQRCGFGLEISPDGHPHGEKTGTIALRGGGAFKAQGMQGKESLHSMIDEIPLMVAIAALLPGEAAFDDLFELTFKESDRIAATCRMLRTLGIDAVIDGYSIHTEGGQRPSVQSDVTVFNDHRLSMTAHVLMLAHGLAGRILGGECYKTSFPDFDQCLRAVFRG</sequence>
<dbReference type="RefSeq" id="WP_136166986.1">
    <property type="nucleotide sequence ID" value="NZ_KZ819081.1"/>
</dbReference>
<evidence type="ECO:0000313" key="10">
    <source>
        <dbReference type="EMBL" id="PWC14563.1"/>
    </source>
</evidence>
<dbReference type="UniPathway" id="UPA00053">
    <property type="reaction ID" value="UER00089"/>
</dbReference>
<organism evidence="10 11">
    <name type="scientific">Brenneria corticis</name>
    <dbReference type="NCBI Taxonomy" id="2173106"/>
    <lineage>
        <taxon>Bacteria</taxon>
        <taxon>Pseudomonadati</taxon>
        <taxon>Pseudomonadota</taxon>
        <taxon>Gammaproteobacteria</taxon>
        <taxon>Enterobacterales</taxon>
        <taxon>Pectobacteriaceae</taxon>
        <taxon>Brenneria</taxon>
    </lineage>
</organism>
<evidence type="ECO:0000256" key="5">
    <source>
        <dbReference type="ARBA" id="ARBA00022679"/>
    </source>
</evidence>
<gene>
    <name evidence="10" type="ORF">DDT56_13710</name>
</gene>
<protein>
    <recommendedName>
        <fullName evidence="3">3-phosphoshikimate 1-carboxyvinyltransferase</fullName>
        <ecNumber evidence="3">2.5.1.19</ecNumber>
    </recommendedName>
    <alternativeName>
        <fullName evidence="7">5-enolpyruvylshikimate-3-phosphate synthase</fullName>
    </alternativeName>
</protein>